<evidence type="ECO:0000313" key="2">
    <source>
        <dbReference type="EMBL" id="QDP41132.1"/>
    </source>
</evidence>
<protein>
    <submittedName>
        <fullName evidence="2">Uncharacterized protein</fullName>
    </submittedName>
</protein>
<dbReference type="KEGG" id="aqt:FN924_13595"/>
<sequence length="176" mass="20485">MKKIIFNIGLGLTICVLVWSTIHYYQKQKSILEKDRELVLNHISVDYLDSAIFYIGKVLSTQNNQKDKLLNDLYEVKINIENALSITTFHRSNHENSDGLDLYHLLEGYSIAIDKTIHTVQTDSLNNQDIKRLNIIKKDFTKMQQQLTENVSKLTEEEFSDHIKDLKASLNFQEKL</sequence>
<dbReference type="Proteomes" id="UP000315215">
    <property type="component" value="Chromosome"/>
</dbReference>
<keyword evidence="3" id="KW-1185">Reference proteome</keyword>
<keyword evidence="1" id="KW-0472">Membrane</keyword>
<dbReference type="RefSeq" id="WP_143895364.1">
    <property type="nucleotide sequence ID" value="NZ_CP041666.1"/>
</dbReference>
<gene>
    <name evidence="2" type="ORF">FN924_13595</name>
</gene>
<name>A0A516KIB7_9BACI</name>
<evidence type="ECO:0000313" key="3">
    <source>
        <dbReference type="Proteomes" id="UP000315215"/>
    </source>
</evidence>
<dbReference type="EMBL" id="CP041666">
    <property type="protein sequence ID" value="QDP41132.1"/>
    <property type="molecule type" value="Genomic_DNA"/>
</dbReference>
<organism evidence="2 3">
    <name type="scientific">Radiobacillus deserti</name>
    <dbReference type="NCBI Taxonomy" id="2594883"/>
    <lineage>
        <taxon>Bacteria</taxon>
        <taxon>Bacillati</taxon>
        <taxon>Bacillota</taxon>
        <taxon>Bacilli</taxon>
        <taxon>Bacillales</taxon>
        <taxon>Bacillaceae</taxon>
        <taxon>Radiobacillus</taxon>
    </lineage>
</organism>
<accession>A0A516KIB7</accession>
<feature type="transmembrane region" description="Helical" evidence="1">
    <location>
        <begin position="6"/>
        <end position="25"/>
    </location>
</feature>
<keyword evidence="1" id="KW-1133">Transmembrane helix</keyword>
<evidence type="ECO:0000256" key="1">
    <source>
        <dbReference type="SAM" id="Phobius"/>
    </source>
</evidence>
<keyword evidence="1" id="KW-0812">Transmembrane</keyword>
<dbReference type="AlphaFoldDB" id="A0A516KIB7"/>
<proteinExistence type="predicted"/>
<reference evidence="2 3" key="1">
    <citation type="submission" date="2019-07" db="EMBL/GenBank/DDBJ databases">
        <authorList>
            <person name="Li J."/>
        </authorList>
    </citation>
    <scope>NUCLEOTIDE SEQUENCE [LARGE SCALE GENOMIC DNA]</scope>
    <source>
        <strain evidence="2 3">TKL69</strain>
    </source>
</reference>